<dbReference type="InterPro" id="IPR041227">
    <property type="entry name" value="FluMu_N"/>
</dbReference>
<sequence length="154" mass="16524">MATYNPPKTAVANAVIQVFNSRHTGYRRGGVSLTQGQNEFGVNELPQSALEAMQADPQLQVQMPQADSAANEGNGVDSQSVGDDLILDCSGAPEGLEHIIASIHLLNDKSPLTKKPKCDELTFTVEGVDGEQTPSAEQRDAAWTWYQENVVKAG</sequence>
<accession>A0A849VL02</accession>
<dbReference type="EMBL" id="JABBPG010000016">
    <property type="protein sequence ID" value="NOU53103.1"/>
    <property type="molecule type" value="Genomic_DNA"/>
</dbReference>
<evidence type="ECO:0000313" key="3">
    <source>
        <dbReference type="Proteomes" id="UP000586305"/>
    </source>
</evidence>
<gene>
    <name evidence="2" type="ORF">HG263_21620</name>
</gene>
<evidence type="ECO:0000259" key="1">
    <source>
        <dbReference type="Pfam" id="PF17891"/>
    </source>
</evidence>
<dbReference type="Gene3D" id="3.40.5.80">
    <property type="match status" value="1"/>
</dbReference>
<dbReference type="AlphaFoldDB" id="A0A849VL02"/>
<dbReference type="Proteomes" id="UP000586305">
    <property type="component" value="Unassembled WGS sequence"/>
</dbReference>
<dbReference type="Pfam" id="PF17891">
    <property type="entry name" value="FluMu_N"/>
    <property type="match status" value="1"/>
</dbReference>
<protein>
    <recommendedName>
        <fullName evidence="1">Mu-like prophage FluMu N-terminal domain-containing protein</fullName>
    </recommendedName>
</protein>
<dbReference type="RefSeq" id="WP_171628138.1">
    <property type="nucleotide sequence ID" value="NZ_JABBPG010000016.1"/>
</dbReference>
<evidence type="ECO:0000313" key="2">
    <source>
        <dbReference type="EMBL" id="NOU53103.1"/>
    </source>
</evidence>
<feature type="domain" description="Mu-like prophage FluMu N-terminal" evidence="1">
    <location>
        <begin position="17"/>
        <end position="63"/>
    </location>
</feature>
<organism evidence="2 3">
    <name type="scientific">Pseudoalteromonas caenipelagi</name>
    <dbReference type="NCBI Taxonomy" id="2726988"/>
    <lineage>
        <taxon>Bacteria</taxon>
        <taxon>Pseudomonadati</taxon>
        <taxon>Pseudomonadota</taxon>
        <taxon>Gammaproteobacteria</taxon>
        <taxon>Alteromonadales</taxon>
        <taxon>Pseudoalteromonadaceae</taxon>
        <taxon>Pseudoalteromonas</taxon>
    </lineage>
</organism>
<comment type="caution">
    <text evidence="2">The sequence shown here is derived from an EMBL/GenBank/DDBJ whole genome shotgun (WGS) entry which is preliminary data.</text>
</comment>
<keyword evidence="3" id="KW-1185">Reference proteome</keyword>
<reference evidence="2 3" key="1">
    <citation type="submission" date="2020-04" db="EMBL/GenBank/DDBJ databases">
        <title>Pseudoalteromonas caenipelagi sp. nov., isolated from a tidal flat.</title>
        <authorList>
            <person name="Park S."/>
            <person name="Yoon J.-H."/>
        </authorList>
    </citation>
    <scope>NUCLEOTIDE SEQUENCE [LARGE SCALE GENOMIC DNA]</scope>
    <source>
        <strain evidence="2 3">JBTF-M23</strain>
    </source>
</reference>
<proteinExistence type="predicted"/>
<dbReference type="SUPFAM" id="SSF160059">
    <property type="entry name" value="PriA/YqbF domain"/>
    <property type="match status" value="1"/>
</dbReference>
<name>A0A849VL02_9GAMM</name>